<dbReference type="PROSITE" id="PS50175">
    <property type="entry name" value="ASP_PROT_RETROV"/>
    <property type="match status" value="1"/>
</dbReference>
<evidence type="ECO:0000256" key="1">
    <source>
        <dbReference type="ARBA" id="ARBA00022801"/>
    </source>
</evidence>
<gene>
    <name evidence="4" type="ORF">NFI95_11295</name>
</gene>
<protein>
    <submittedName>
        <fullName evidence="4">Pepsin/retropepsin-like aspartic protease family protein</fullName>
    </submittedName>
</protein>
<feature type="chain" id="PRO_5046820901" evidence="2">
    <location>
        <begin position="20"/>
        <end position="323"/>
    </location>
</feature>
<accession>A0ABT1W9V9</accession>
<dbReference type="InterPro" id="IPR034122">
    <property type="entry name" value="Retropepsin-like_bacterial"/>
</dbReference>
<dbReference type="RefSeq" id="WP_422864510.1">
    <property type="nucleotide sequence ID" value="NZ_JAMSKV010000009.1"/>
</dbReference>
<feature type="domain" description="Peptidase A2" evidence="3">
    <location>
        <begin position="56"/>
        <end position="96"/>
    </location>
</feature>
<name>A0ABT1W9V9_9PROT</name>
<dbReference type="Pfam" id="PF13650">
    <property type="entry name" value="Asp_protease_2"/>
    <property type="match status" value="2"/>
</dbReference>
<evidence type="ECO:0000256" key="2">
    <source>
        <dbReference type="SAM" id="SignalP"/>
    </source>
</evidence>
<dbReference type="Proteomes" id="UP001524587">
    <property type="component" value="Unassembled WGS sequence"/>
</dbReference>
<keyword evidence="2" id="KW-0732">Signal</keyword>
<keyword evidence="1" id="KW-0378">Hydrolase</keyword>
<organism evidence="4 5">
    <name type="scientific">Endosaccharibacter trunci</name>
    <dbReference type="NCBI Taxonomy" id="2812733"/>
    <lineage>
        <taxon>Bacteria</taxon>
        <taxon>Pseudomonadati</taxon>
        <taxon>Pseudomonadota</taxon>
        <taxon>Alphaproteobacteria</taxon>
        <taxon>Acetobacterales</taxon>
        <taxon>Acetobacteraceae</taxon>
        <taxon>Endosaccharibacter</taxon>
    </lineage>
</organism>
<feature type="signal peptide" evidence="2">
    <location>
        <begin position="1"/>
        <end position="19"/>
    </location>
</feature>
<sequence length="323" mass="34960">MRFRLLVLLLLGAGLAGCADDPQLGQGCVMETVAELPVLNDRGSPVVEVAINGAKSAFVVDTGARVSLIYEDAAERLGLPSDPEHFHLLNGIGGSVFSHLVTVDKLSLGTAAARHVELDSVPGGRPRSVGGLPVIGLFGGDFLANYDVEFDLPGHLVTLFKEVHCSNNLRPWQTGDYYRLPFTLENETAIRFDIAINGHNESVVLDSGAFRTIIDNDAANDGGANRQTMAQDRTNIARGIDGNGLIAHRHRFDSLDIGPEHFAPAYLDVADLDTPGLVGADFFRARKVWISYPHQVFYVQRVLFPHRAAPKQPDATSPNAPKH</sequence>
<reference evidence="4 5" key="1">
    <citation type="submission" date="2022-06" db="EMBL/GenBank/DDBJ databases">
        <title>Endosaccharibacter gen. nov., sp. nov., endophytic bacteria isolated from sugarcane.</title>
        <authorList>
            <person name="Pitiwittayakul N."/>
            <person name="Yukphan P."/>
            <person name="Charoenyingcharoen P."/>
            <person name="Tanasupawat S."/>
        </authorList>
    </citation>
    <scope>NUCLEOTIDE SEQUENCE [LARGE SCALE GENOMIC DNA]</scope>
    <source>
        <strain evidence="4 5">KSS8</strain>
    </source>
</reference>
<dbReference type="Gene3D" id="2.40.70.10">
    <property type="entry name" value="Acid Proteases"/>
    <property type="match status" value="2"/>
</dbReference>
<dbReference type="InterPro" id="IPR021109">
    <property type="entry name" value="Peptidase_aspartic_dom_sf"/>
</dbReference>
<proteinExistence type="predicted"/>
<evidence type="ECO:0000313" key="5">
    <source>
        <dbReference type="Proteomes" id="UP001524587"/>
    </source>
</evidence>
<dbReference type="InterPro" id="IPR001995">
    <property type="entry name" value="Peptidase_A2_cat"/>
</dbReference>
<dbReference type="SUPFAM" id="SSF50630">
    <property type="entry name" value="Acid proteases"/>
    <property type="match status" value="2"/>
</dbReference>
<dbReference type="PROSITE" id="PS51257">
    <property type="entry name" value="PROKAR_LIPOPROTEIN"/>
    <property type="match status" value="1"/>
</dbReference>
<dbReference type="EMBL" id="JAMSKV010000009">
    <property type="protein sequence ID" value="MCQ8279032.1"/>
    <property type="molecule type" value="Genomic_DNA"/>
</dbReference>
<comment type="caution">
    <text evidence="4">The sequence shown here is derived from an EMBL/GenBank/DDBJ whole genome shotgun (WGS) entry which is preliminary data.</text>
</comment>
<evidence type="ECO:0000259" key="3">
    <source>
        <dbReference type="PROSITE" id="PS50175"/>
    </source>
</evidence>
<keyword evidence="5" id="KW-1185">Reference proteome</keyword>
<dbReference type="CDD" id="cd05483">
    <property type="entry name" value="retropepsin_like_bacteria"/>
    <property type="match status" value="1"/>
</dbReference>
<evidence type="ECO:0000313" key="4">
    <source>
        <dbReference type="EMBL" id="MCQ8279032.1"/>
    </source>
</evidence>